<dbReference type="Pfam" id="PF23466">
    <property type="entry name" value="WWE_4"/>
    <property type="match status" value="1"/>
</dbReference>
<evidence type="ECO:0000259" key="14">
    <source>
        <dbReference type="PROSITE" id="PS50918"/>
    </source>
</evidence>
<comment type="similarity">
    <text evidence="10">Belongs to the ARTD/PARP family.</text>
</comment>
<dbReference type="SUPFAM" id="SSF56399">
    <property type="entry name" value="ADP-ribosylation"/>
    <property type="match status" value="1"/>
</dbReference>
<evidence type="ECO:0000256" key="4">
    <source>
        <dbReference type="ARBA" id="ARBA00022553"/>
    </source>
</evidence>
<dbReference type="OrthoDB" id="6133115at2759"/>
<proteinExistence type="inferred from homology"/>
<dbReference type="SUPFAM" id="SSF117839">
    <property type="entry name" value="WWE domain"/>
    <property type="match status" value="1"/>
</dbReference>
<keyword evidence="9" id="KW-0539">Nucleus</keyword>
<dbReference type="Pfam" id="PF02825">
    <property type="entry name" value="WWE"/>
    <property type="match status" value="1"/>
</dbReference>
<feature type="region of interest" description="Disordered" evidence="12">
    <location>
        <begin position="780"/>
        <end position="853"/>
    </location>
</feature>
<feature type="domain" description="PARP catalytic" evidence="15">
    <location>
        <begin position="562"/>
        <end position="777"/>
    </location>
</feature>
<feature type="compositionally biased region" description="Polar residues" evidence="12">
    <location>
        <begin position="814"/>
        <end position="853"/>
    </location>
</feature>
<dbReference type="GO" id="GO:1990404">
    <property type="term" value="F:NAD+-protein mono-ADP-ribosyltransferase activity"/>
    <property type="evidence" value="ECO:0007669"/>
    <property type="project" value="TreeGrafter"/>
</dbReference>
<dbReference type="Proteomes" id="UP000694680">
    <property type="component" value="Chromosome 6"/>
</dbReference>
<gene>
    <name evidence="16" type="primary">si:ch73-252i11.1</name>
</gene>
<sequence length="853" mass="95585">MEDEIFKIICSNNGAVTTADLLLNLYPGESANVTEVIRNQEKFLLSSQSGEPKVLARSRLRLCRLKECPQTCGMLHLCKNYLLNGSCQFAQQRRVCRFPHDLNSAYNASLLSNNGVENLNRAELCTLLLMNDDFLLPSICYDYNNGPGEFGKCEAGNACKRLHVCERHLRQSCSCPKNHDFNAPQALKVLWEKGVPDTLFLTLKSAYANKEALRSAGKCSAGRGRRGTTQPNQGRSGRDGASWKMSEEFRGRGRGVYLGNRGRGRGGNRGRRGSQPHLSPAGSVGDFFADAAFSNLSVIGQPNESNLNQDLIKTWDQPNPLDKSSTASRGKDSNLGISETDQLQQKTSNSNDNLDGESGQKRPQRQRPVRDKTEICMFFIKGNCIHEERCFKAHDKMPYRWEVKEGNQWVAMPDNESIEKDYCDPQNSYSSSSPPVHFDTMTCGSNNVRRLSTLNSVAEPTFIHTTEWLWYWQDEVGNWNLYSTDINGHNPADISSAALEQKFLDDEKDVEFSAGSQSYTLSLKDMVQTNKRYGTIRVVSRRPRFVSAEDVKKRRKPRPNVSSVPDHWDKSKITDAGFIRIPLQCTSAEFKEVEALFSKTMTGFDVQIERIQNKALWEKYQLQKNQMKTSNGGRNVTEKQLFHGTDSSHVDTICRENLDWRICGTHGTAYGKGSYFARDATYSHNYTGGTGVNTMFLSRVLVGTYCRGSSEYKRPPPKKCGDGTFYDSCVNDHNDPSIFVVFKEQQIYPEYLLKYKKLHPLVEMYGAVPAQKPAVAPTPINISQSTPAPTPAVAPRPTLRLQPTASPRPAIPSSYHTVPSQQPSTPYYNSSTTRIEPVQPSTPSTKSDSCLIM</sequence>
<dbReference type="Gene3D" id="3.90.228.10">
    <property type="match status" value="1"/>
</dbReference>
<evidence type="ECO:0000256" key="1">
    <source>
        <dbReference type="ARBA" id="ARBA00004123"/>
    </source>
</evidence>
<keyword evidence="17" id="KW-1185">Reference proteome</keyword>
<dbReference type="PANTHER" id="PTHR45740">
    <property type="entry name" value="POLY [ADP-RIBOSE] POLYMERASE"/>
    <property type="match status" value="1"/>
</dbReference>
<dbReference type="GO" id="GO:0005634">
    <property type="term" value="C:nucleus"/>
    <property type="evidence" value="ECO:0007669"/>
    <property type="project" value="UniProtKB-SubCell"/>
</dbReference>
<accession>A0A8C5G6C5</accession>
<dbReference type="InterPro" id="IPR037197">
    <property type="entry name" value="WWE_dom_sf"/>
</dbReference>
<feature type="region of interest" description="Disordered" evidence="12">
    <location>
        <begin position="314"/>
        <end position="369"/>
    </location>
</feature>
<dbReference type="CDD" id="cd01439">
    <property type="entry name" value="TCCD_inducible_PARP_like"/>
    <property type="match status" value="1"/>
</dbReference>
<evidence type="ECO:0000256" key="7">
    <source>
        <dbReference type="ARBA" id="ARBA00022771"/>
    </source>
</evidence>
<evidence type="ECO:0000256" key="2">
    <source>
        <dbReference type="ARBA" id="ARBA00004496"/>
    </source>
</evidence>
<evidence type="ECO:0000259" key="13">
    <source>
        <dbReference type="PROSITE" id="PS50103"/>
    </source>
</evidence>
<evidence type="ECO:0000313" key="16">
    <source>
        <dbReference type="Ensembl" id="ENSGWIP00000018045.1"/>
    </source>
</evidence>
<dbReference type="GO" id="GO:0005737">
    <property type="term" value="C:cytoplasm"/>
    <property type="evidence" value="ECO:0007669"/>
    <property type="project" value="UniProtKB-SubCell"/>
</dbReference>
<evidence type="ECO:0000256" key="8">
    <source>
        <dbReference type="ARBA" id="ARBA00022833"/>
    </source>
</evidence>
<reference evidence="16" key="3">
    <citation type="submission" date="2025-09" db="UniProtKB">
        <authorList>
            <consortium name="Ensembl"/>
        </authorList>
    </citation>
    <scope>IDENTIFICATION</scope>
</reference>
<dbReference type="AlphaFoldDB" id="A0A8C5G6C5"/>
<feature type="compositionally biased region" description="Polar residues" evidence="12">
    <location>
        <begin position="335"/>
        <end position="353"/>
    </location>
</feature>
<dbReference type="GO" id="GO:0008270">
    <property type="term" value="F:zinc ion binding"/>
    <property type="evidence" value="ECO:0007669"/>
    <property type="project" value="UniProtKB-KW"/>
</dbReference>
<name>A0A8C5G6C5_GOUWI</name>
<feature type="zinc finger region" description="C3H1-type" evidence="11">
    <location>
        <begin position="370"/>
        <end position="397"/>
    </location>
</feature>
<reference evidence="16" key="1">
    <citation type="submission" date="2020-06" db="EMBL/GenBank/DDBJ databases">
        <authorList>
            <consortium name="Wellcome Sanger Institute Data Sharing"/>
        </authorList>
    </citation>
    <scope>NUCLEOTIDE SEQUENCE [LARGE SCALE GENOMIC DNA]</scope>
</reference>
<organism evidence="16 17">
    <name type="scientific">Gouania willdenowi</name>
    <name type="common">Blunt-snouted clingfish</name>
    <name type="synonym">Lepadogaster willdenowi</name>
    <dbReference type="NCBI Taxonomy" id="441366"/>
    <lineage>
        <taxon>Eukaryota</taxon>
        <taxon>Metazoa</taxon>
        <taxon>Chordata</taxon>
        <taxon>Craniata</taxon>
        <taxon>Vertebrata</taxon>
        <taxon>Euteleostomi</taxon>
        <taxon>Actinopterygii</taxon>
        <taxon>Neopterygii</taxon>
        <taxon>Teleostei</taxon>
        <taxon>Neoteleostei</taxon>
        <taxon>Acanthomorphata</taxon>
        <taxon>Ovalentaria</taxon>
        <taxon>Blenniimorphae</taxon>
        <taxon>Blenniiformes</taxon>
        <taxon>Gobiesocoidei</taxon>
        <taxon>Gobiesocidae</taxon>
        <taxon>Gobiesocinae</taxon>
        <taxon>Gouania</taxon>
    </lineage>
</organism>
<dbReference type="Ensembl" id="ENSGWIT00000019910.1">
    <property type="protein sequence ID" value="ENSGWIP00000018045.1"/>
    <property type="gene ID" value="ENSGWIG00000010018.1"/>
</dbReference>
<evidence type="ECO:0000256" key="10">
    <source>
        <dbReference type="ARBA" id="ARBA00024347"/>
    </source>
</evidence>
<evidence type="ECO:0000313" key="17">
    <source>
        <dbReference type="Proteomes" id="UP000694680"/>
    </source>
</evidence>
<dbReference type="InterPro" id="IPR051712">
    <property type="entry name" value="ARTD-AVP"/>
</dbReference>
<dbReference type="InterPro" id="IPR004170">
    <property type="entry name" value="WWE_dom"/>
</dbReference>
<evidence type="ECO:0000256" key="5">
    <source>
        <dbReference type="ARBA" id="ARBA00022723"/>
    </source>
</evidence>
<evidence type="ECO:0000256" key="11">
    <source>
        <dbReference type="PROSITE-ProRule" id="PRU00723"/>
    </source>
</evidence>
<feature type="domain" description="C3H1-type" evidence="13">
    <location>
        <begin position="370"/>
        <end position="397"/>
    </location>
</feature>
<dbReference type="PROSITE" id="PS50103">
    <property type="entry name" value="ZF_C3H1"/>
    <property type="match status" value="2"/>
</dbReference>
<keyword evidence="7 11" id="KW-0863">Zinc-finger</keyword>
<dbReference type="PROSITE" id="PS50918">
    <property type="entry name" value="WWE"/>
    <property type="match status" value="1"/>
</dbReference>
<evidence type="ECO:0000259" key="15">
    <source>
        <dbReference type="PROSITE" id="PS51059"/>
    </source>
</evidence>
<dbReference type="InterPro" id="IPR000571">
    <property type="entry name" value="Znf_CCCH"/>
</dbReference>
<keyword evidence="4" id="KW-0597">Phosphoprotein</keyword>
<evidence type="ECO:0000256" key="3">
    <source>
        <dbReference type="ARBA" id="ARBA00022490"/>
    </source>
</evidence>
<dbReference type="Pfam" id="PF25261">
    <property type="entry name" value="zf-CCCH_PARP12"/>
    <property type="match status" value="1"/>
</dbReference>
<reference evidence="16" key="2">
    <citation type="submission" date="2025-08" db="UniProtKB">
        <authorList>
            <consortium name="Ensembl"/>
        </authorList>
    </citation>
    <scope>IDENTIFICATION</scope>
</reference>
<keyword evidence="5 11" id="KW-0479">Metal-binding</keyword>
<dbReference type="InterPro" id="IPR057602">
    <property type="entry name" value="Zfn-CCCH_PARP12"/>
</dbReference>
<evidence type="ECO:0000256" key="6">
    <source>
        <dbReference type="ARBA" id="ARBA00022737"/>
    </source>
</evidence>
<comment type="subcellular location">
    <subcellularLocation>
        <location evidence="2">Cytoplasm</location>
    </subcellularLocation>
    <subcellularLocation>
        <location evidence="1">Nucleus</location>
    </subcellularLocation>
</comment>
<dbReference type="GO" id="GO:0003950">
    <property type="term" value="F:NAD+ poly-ADP-ribosyltransferase activity"/>
    <property type="evidence" value="ECO:0007669"/>
    <property type="project" value="InterPro"/>
</dbReference>
<dbReference type="Pfam" id="PF00644">
    <property type="entry name" value="PARP"/>
    <property type="match status" value="1"/>
</dbReference>
<evidence type="ECO:0000256" key="9">
    <source>
        <dbReference type="ARBA" id="ARBA00023242"/>
    </source>
</evidence>
<dbReference type="InterPro" id="IPR012317">
    <property type="entry name" value="Poly(ADP-ribose)pol_cat_dom"/>
</dbReference>
<protein>
    <submittedName>
        <fullName evidence="16">Protein mono-ADP-ribosyltransferase PARP12-like</fullName>
    </submittedName>
</protein>
<evidence type="ECO:0000256" key="12">
    <source>
        <dbReference type="SAM" id="MobiDB-lite"/>
    </source>
</evidence>
<dbReference type="PANTHER" id="PTHR45740:SF15">
    <property type="entry name" value="ZINC FINGER CCCH TYPE DOMAIN CONTAINING 1-LIKE"/>
    <property type="match status" value="1"/>
</dbReference>
<feature type="zinc finger region" description="C3H1-type" evidence="11">
    <location>
        <begin position="139"/>
        <end position="166"/>
    </location>
</feature>
<keyword evidence="6" id="KW-0677">Repeat</keyword>
<feature type="compositionally biased region" description="Basic residues" evidence="12">
    <location>
        <begin position="262"/>
        <end position="274"/>
    </location>
</feature>
<dbReference type="SMART" id="SM00356">
    <property type="entry name" value="ZnF_C3H1"/>
    <property type="match status" value="3"/>
</dbReference>
<dbReference type="Gene3D" id="3.30.720.50">
    <property type="match status" value="1"/>
</dbReference>
<feature type="region of interest" description="Disordered" evidence="12">
    <location>
        <begin position="218"/>
        <end position="283"/>
    </location>
</feature>
<feature type="domain" description="C3H1-type" evidence="13">
    <location>
        <begin position="139"/>
        <end position="166"/>
    </location>
</feature>
<keyword evidence="3" id="KW-0963">Cytoplasm</keyword>
<dbReference type="PROSITE" id="PS51059">
    <property type="entry name" value="PARP_CATALYTIC"/>
    <property type="match status" value="1"/>
</dbReference>
<keyword evidence="8 11" id="KW-0862">Zinc</keyword>
<feature type="domain" description="WWE" evidence="14">
    <location>
        <begin position="456"/>
        <end position="541"/>
    </location>
</feature>